<evidence type="ECO:0000256" key="3">
    <source>
        <dbReference type="RuleBase" id="RU362073"/>
    </source>
</evidence>
<feature type="domain" description="Flagellin N-terminal" evidence="4">
    <location>
        <begin position="6"/>
        <end position="141"/>
    </location>
</feature>
<proteinExistence type="inferred from homology"/>
<dbReference type="GO" id="GO:0005198">
    <property type="term" value="F:structural molecule activity"/>
    <property type="evidence" value="ECO:0007669"/>
    <property type="project" value="UniProtKB-UniRule"/>
</dbReference>
<protein>
    <recommendedName>
        <fullName evidence="3">Flagellin</fullName>
    </recommendedName>
</protein>
<keyword evidence="7" id="KW-1185">Reference proteome</keyword>
<keyword evidence="6" id="KW-0966">Cell projection</keyword>
<accession>A0A316TNI8</accession>
<keyword evidence="3" id="KW-0964">Secreted</keyword>
<dbReference type="Pfam" id="PF00700">
    <property type="entry name" value="Flagellin_C"/>
    <property type="match status" value="1"/>
</dbReference>
<dbReference type="Pfam" id="PF00669">
    <property type="entry name" value="Flagellin_N"/>
    <property type="match status" value="1"/>
</dbReference>
<dbReference type="Gene3D" id="1.20.1330.10">
    <property type="entry name" value="f41 fragment of flagellin, N-terminal domain"/>
    <property type="match status" value="1"/>
</dbReference>
<dbReference type="InterPro" id="IPR042187">
    <property type="entry name" value="Flagellin_C_sub2"/>
</dbReference>
<keyword evidence="2 3" id="KW-0975">Bacterial flagellum</keyword>
<evidence type="ECO:0000259" key="4">
    <source>
        <dbReference type="Pfam" id="PF00669"/>
    </source>
</evidence>
<gene>
    <name evidence="6" type="ORF">DDZ15_15920</name>
</gene>
<dbReference type="Gene3D" id="6.10.10.10">
    <property type="entry name" value="Flagellar export chaperone, C-terminal domain"/>
    <property type="match status" value="1"/>
</dbReference>
<dbReference type="SUPFAM" id="SSF64518">
    <property type="entry name" value="Phase 1 flagellin"/>
    <property type="match status" value="1"/>
</dbReference>
<reference evidence="6 7" key="1">
    <citation type="submission" date="2018-05" db="EMBL/GenBank/DDBJ databases">
        <title>Rhodohalobacter halophilus gen. nov., sp. nov., a moderately halophilic member of the family Balneolaceae.</title>
        <authorList>
            <person name="Liu Z.-W."/>
        </authorList>
    </citation>
    <scope>NUCLEOTIDE SEQUENCE [LARGE SCALE GENOMIC DNA]</scope>
    <source>
        <strain evidence="6 7">8A47</strain>
    </source>
</reference>
<dbReference type="Proteomes" id="UP000245533">
    <property type="component" value="Unassembled WGS sequence"/>
</dbReference>
<dbReference type="AlphaFoldDB" id="A0A316TNI8"/>
<name>A0A316TNI8_9BACT</name>
<evidence type="ECO:0000313" key="6">
    <source>
        <dbReference type="EMBL" id="PWN05211.1"/>
    </source>
</evidence>
<keyword evidence="6" id="KW-0969">Cilium</keyword>
<organism evidence="6 7">
    <name type="scientific">Rhodohalobacter mucosus</name>
    <dbReference type="NCBI Taxonomy" id="2079485"/>
    <lineage>
        <taxon>Bacteria</taxon>
        <taxon>Pseudomonadati</taxon>
        <taxon>Balneolota</taxon>
        <taxon>Balneolia</taxon>
        <taxon>Balneolales</taxon>
        <taxon>Balneolaceae</taxon>
        <taxon>Rhodohalobacter</taxon>
    </lineage>
</organism>
<evidence type="ECO:0000259" key="5">
    <source>
        <dbReference type="Pfam" id="PF00700"/>
    </source>
</evidence>
<dbReference type="PANTHER" id="PTHR42792:SF2">
    <property type="entry name" value="FLAGELLIN"/>
    <property type="match status" value="1"/>
</dbReference>
<feature type="domain" description="Flagellin C-terminal" evidence="5">
    <location>
        <begin position="194"/>
        <end position="278"/>
    </location>
</feature>
<evidence type="ECO:0000256" key="2">
    <source>
        <dbReference type="ARBA" id="ARBA00023143"/>
    </source>
</evidence>
<dbReference type="EMBL" id="QGGB01000011">
    <property type="protein sequence ID" value="PWN05211.1"/>
    <property type="molecule type" value="Genomic_DNA"/>
</dbReference>
<comment type="function">
    <text evidence="3">Flagellin is the subunit protein which polymerizes to form the filaments of bacterial flagella.</text>
</comment>
<evidence type="ECO:0000256" key="1">
    <source>
        <dbReference type="ARBA" id="ARBA00005709"/>
    </source>
</evidence>
<evidence type="ECO:0000313" key="7">
    <source>
        <dbReference type="Proteomes" id="UP000245533"/>
    </source>
</evidence>
<dbReference type="PANTHER" id="PTHR42792">
    <property type="entry name" value="FLAGELLIN"/>
    <property type="match status" value="1"/>
</dbReference>
<dbReference type="InterPro" id="IPR001492">
    <property type="entry name" value="Flagellin"/>
</dbReference>
<comment type="subcellular location">
    <subcellularLocation>
        <location evidence="3">Secreted</location>
    </subcellularLocation>
    <subcellularLocation>
        <location evidence="3">Bacterial flagellum</location>
    </subcellularLocation>
</comment>
<dbReference type="OrthoDB" id="9777798at2"/>
<dbReference type="InterPro" id="IPR001029">
    <property type="entry name" value="Flagellin_N"/>
</dbReference>
<dbReference type="InterPro" id="IPR046358">
    <property type="entry name" value="Flagellin_C"/>
</dbReference>
<dbReference type="GO" id="GO:0009288">
    <property type="term" value="C:bacterial-type flagellum"/>
    <property type="evidence" value="ECO:0007669"/>
    <property type="project" value="UniProtKB-SubCell"/>
</dbReference>
<dbReference type="GO" id="GO:0005576">
    <property type="term" value="C:extracellular region"/>
    <property type="evidence" value="ECO:0007669"/>
    <property type="project" value="UniProtKB-SubCell"/>
</dbReference>
<dbReference type="PRINTS" id="PR00207">
    <property type="entry name" value="FLAGELLIN"/>
</dbReference>
<comment type="caution">
    <text evidence="6">The sequence shown here is derived from an EMBL/GenBank/DDBJ whole genome shotgun (WGS) entry which is preliminary data.</text>
</comment>
<keyword evidence="6" id="KW-0282">Flagellum</keyword>
<sequence>MSISQINTNLQALTAQSSLNSVNSRLADTQLQLSTGLRINRAEDDAAGFSIASKLSSRLEGMDQAMRNIGDAKSVLDIAETGMNSIMDILIDMKSKAVQGSNDTLGDDERGFIADQITALGGEIDELAANTTFQGIDLLDDGAGDVTLTFQVGEGAAETLDVTLTQTNQTTLAIDTGIGALDGTDSTTFNSFISDIDAAIETLAGNFNQIGIDQSKLSIREENLDQAITSNSAARSRIQDADFAKVQSESVKLQILQQTATSALAQANTSPQSVLGFLG</sequence>
<comment type="similarity">
    <text evidence="1 3">Belongs to the bacterial flagellin family.</text>
</comment>
<dbReference type="RefSeq" id="WP_109648119.1">
    <property type="nucleotide sequence ID" value="NZ_QGGB01000011.1"/>
</dbReference>